<comment type="caution">
    <text evidence="1">The sequence shown here is derived from an EMBL/GenBank/DDBJ whole genome shotgun (WGS) entry which is preliminary data.</text>
</comment>
<evidence type="ECO:0000313" key="1">
    <source>
        <dbReference type="EMBL" id="NBC71355.1"/>
    </source>
</evidence>
<accession>A0A7X5C2J9</accession>
<dbReference type="AlphaFoldDB" id="A0A7X5C2J9"/>
<dbReference type="Proteomes" id="UP000558113">
    <property type="component" value="Unassembled WGS sequence"/>
</dbReference>
<keyword evidence="2" id="KW-1185">Reference proteome</keyword>
<reference evidence="1 2" key="1">
    <citation type="submission" date="2020-01" db="EMBL/GenBank/DDBJ databases">
        <title>Paenibacillus soybeanensis sp. nov. isolated from the nodules of soybean (Glycine max(L.) Merr).</title>
        <authorList>
            <person name="Wang H."/>
        </authorList>
    </citation>
    <scope>NUCLEOTIDE SEQUENCE [LARGE SCALE GENOMIC DNA]</scope>
    <source>
        <strain evidence="1 2">DSM 23054</strain>
    </source>
</reference>
<gene>
    <name evidence="1" type="ORF">GT003_20365</name>
</gene>
<protein>
    <submittedName>
        <fullName evidence="1">Uncharacterized protein</fullName>
    </submittedName>
</protein>
<evidence type="ECO:0000313" key="2">
    <source>
        <dbReference type="Proteomes" id="UP000558113"/>
    </source>
</evidence>
<dbReference type="OrthoDB" id="2664114at2"/>
<dbReference type="EMBL" id="JAAAMU010000011">
    <property type="protein sequence ID" value="NBC71355.1"/>
    <property type="molecule type" value="Genomic_DNA"/>
</dbReference>
<proteinExistence type="predicted"/>
<name>A0A7X5C2J9_9BACL</name>
<organism evidence="1 2">
    <name type="scientific">Paenibacillus sacheonensis</name>
    <dbReference type="NCBI Taxonomy" id="742054"/>
    <lineage>
        <taxon>Bacteria</taxon>
        <taxon>Bacillati</taxon>
        <taxon>Bacillota</taxon>
        <taxon>Bacilli</taxon>
        <taxon>Bacillales</taxon>
        <taxon>Paenibacillaceae</taxon>
        <taxon>Paenibacillus</taxon>
    </lineage>
</organism>
<dbReference type="RefSeq" id="WP_161701242.1">
    <property type="nucleotide sequence ID" value="NZ_JAAAMU010000011.1"/>
</dbReference>
<sequence length="83" mass="9873">MNKHSENEYSANELPAGVDRELDWLLGEWAEQAWLGVQPQEPGELRDMIVIRKEWGYEWWQQLFNRVPLQSAYPPFKDWAQAV</sequence>